<dbReference type="GO" id="GO:0005576">
    <property type="term" value="C:extracellular region"/>
    <property type="evidence" value="ECO:0007669"/>
    <property type="project" value="TreeGrafter"/>
</dbReference>
<accession>F2UM01</accession>
<dbReference type="KEGG" id="sre:PTSG_09026"/>
<keyword evidence="3 7" id="KW-0378">Hydrolase</keyword>
<evidence type="ECO:0000256" key="7">
    <source>
        <dbReference type="RuleBase" id="RU364138"/>
    </source>
</evidence>
<dbReference type="GeneID" id="16070381"/>
<keyword evidence="4 7" id="KW-0442">Lipid degradation</keyword>
<feature type="signal peptide" evidence="7">
    <location>
        <begin position="1"/>
        <end position="24"/>
    </location>
</feature>
<comment type="similarity">
    <text evidence="1 7">Belongs to the phospholipase B-like family.</text>
</comment>
<comment type="function">
    <text evidence="7">Putative phospholipase.</text>
</comment>
<dbReference type="PANTHER" id="PTHR12370">
    <property type="entry name" value="PHOSPHOLIPASE B-RELATED"/>
    <property type="match status" value="1"/>
</dbReference>
<evidence type="ECO:0000313" key="8">
    <source>
        <dbReference type="EMBL" id="EGD78150.1"/>
    </source>
</evidence>
<organism evidence="9">
    <name type="scientific">Salpingoeca rosetta (strain ATCC 50818 / BSB-021)</name>
    <dbReference type="NCBI Taxonomy" id="946362"/>
    <lineage>
        <taxon>Eukaryota</taxon>
        <taxon>Choanoflagellata</taxon>
        <taxon>Craspedida</taxon>
        <taxon>Salpingoecidae</taxon>
        <taxon>Salpingoeca</taxon>
    </lineage>
</organism>
<dbReference type="InterPro" id="IPR007000">
    <property type="entry name" value="PLipase_B-like"/>
</dbReference>
<dbReference type="InParanoid" id="F2UM01"/>
<evidence type="ECO:0000256" key="5">
    <source>
        <dbReference type="ARBA" id="ARBA00023098"/>
    </source>
</evidence>
<evidence type="ECO:0000256" key="3">
    <source>
        <dbReference type="ARBA" id="ARBA00022801"/>
    </source>
</evidence>
<evidence type="ECO:0000256" key="1">
    <source>
        <dbReference type="ARBA" id="ARBA00007835"/>
    </source>
</evidence>
<dbReference type="AlphaFoldDB" id="F2UM01"/>
<dbReference type="Pfam" id="PF04916">
    <property type="entry name" value="Phospholip_B"/>
    <property type="match status" value="1"/>
</dbReference>
<reference evidence="8" key="1">
    <citation type="submission" date="2009-08" db="EMBL/GenBank/DDBJ databases">
        <title>Annotation of Salpingoeca rosetta.</title>
        <authorList>
            <consortium name="The Broad Institute Genome Sequencing Platform"/>
            <person name="Russ C."/>
            <person name="Cuomo C."/>
            <person name="Burger G."/>
            <person name="Gray M.W."/>
            <person name="Holland P.W.H."/>
            <person name="King N."/>
            <person name="Lang F.B.F."/>
            <person name="Roger A.J."/>
            <person name="Ruiz-Trillo I."/>
            <person name="Young S.K."/>
            <person name="Zeng Q."/>
            <person name="Gargeya S."/>
            <person name="Alvarado L."/>
            <person name="Berlin A."/>
            <person name="Chapman S.B."/>
            <person name="Chen Z."/>
            <person name="Freedman E."/>
            <person name="Gellesch M."/>
            <person name="Goldberg J."/>
            <person name="Griggs A."/>
            <person name="Gujja S."/>
            <person name="Heilman E."/>
            <person name="Heiman D."/>
            <person name="Howarth C."/>
            <person name="Mehta T."/>
            <person name="Neiman D."/>
            <person name="Pearson M."/>
            <person name="Roberts A."/>
            <person name="Saif S."/>
            <person name="Shea T."/>
            <person name="Shenoy N."/>
            <person name="Sisk P."/>
            <person name="Stolte C."/>
            <person name="Sykes S."/>
            <person name="White J."/>
            <person name="Yandava C."/>
            <person name="Haas B."/>
            <person name="Nusbaum C."/>
            <person name="Birren B."/>
        </authorList>
    </citation>
    <scope>NUCLEOTIDE SEQUENCE [LARGE SCALE GENOMIC DNA]</scope>
    <source>
        <strain evidence="8">ATCC 50818</strain>
    </source>
</reference>
<feature type="chain" id="PRO_5011332214" description="Phospholipase B-like" evidence="7">
    <location>
        <begin position="25"/>
        <end position="546"/>
    </location>
</feature>
<keyword evidence="6" id="KW-0325">Glycoprotein</keyword>
<dbReference type="OMA" id="MYDHFTN"/>
<dbReference type="GO" id="GO:0004620">
    <property type="term" value="F:phospholipase activity"/>
    <property type="evidence" value="ECO:0007669"/>
    <property type="project" value="InterPro"/>
</dbReference>
<protein>
    <recommendedName>
        <fullName evidence="7">Phospholipase B-like</fullName>
        <ecNumber evidence="7">3.1.1.-</ecNumber>
    </recommendedName>
</protein>
<dbReference type="PANTHER" id="PTHR12370:SF1">
    <property type="entry name" value="PHOSPHOLIPASE B-LIKE 1"/>
    <property type="match status" value="1"/>
</dbReference>
<evidence type="ECO:0000313" key="9">
    <source>
        <dbReference type="Proteomes" id="UP000007799"/>
    </source>
</evidence>
<name>F2UM01_SALR5</name>
<keyword evidence="2 7" id="KW-0732">Signal</keyword>
<evidence type="ECO:0000256" key="6">
    <source>
        <dbReference type="ARBA" id="ARBA00023180"/>
    </source>
</evidence>
<dbReference type="Gene3D" id="3.60.60.30">
    <property type="match status" value="1"/>
</dbReference>
<gene>
    <name evidence="8" type="ORF">PTSG_09026</name>
</gene>
<dbReference type="OrthoDB" id="419508at2759"/>
<evidence type="ECO:0000256" key="2">
    <source>
        <dbReference type="ARBA" id="ARBA00022729"/>
    </source>
</evidence>
<dbReference type="GO" id="GO:0009395">
    <property type="term" value="P:phospholipid catabolic process"/>
    <property type="evidence" value="ECO:0007669"/>
    <property type="project" value="TreeGrafter"/>
</dbReference>
<sequence>MLLVRCCVLSVALLLAVVVGYSSGQAAASPSKTAVACARKGQDGFDCRVVSASGGEWTALASHNLPAYNMTGFAKLHVQTKPSTSVQNDNLAAFSAGYVEGLVTADMIYNTYLNLEPEHDPKVMAFVQQNYNWTMDKIKHNPQDPFWTQVALVYQQLNGLVAGYNAAGQKKLTFTDMLLLNLLVDLPTIELALYPGKRPNVTAMTQQELKDFMADTTHCSAMVKVTDDLSDLMFTHTTWCPYSQMLRIFKVYHLPYSTTAGTKTSTVMFSGYPALLESLDDYYITSERMAIMETTNGIFNNTLYDMVNPSTLPYWVRVIVATRMTNTGREWHERFYQYQSGTYNNQWMTIDYKLFVPGQPLPHGIFWVSEQIPGAYVLEDKTMDLQRSYWPSYNVPYYPWIYNVSNYPAAARAHGDDYTYQLAPRAKIFRRDAGAVESVDDLKTFIRMNHFEQHDPLAPTADSAIAARRDLDPTAPRADGAIDAKIVNAAMVLDMSVTAIAGPTHDTQPVFSWTGMWANETRGKHYGHAQRFGFDWHVISLADMLQ</sequence>
<dbReference type="Proteomes" id="UP000007799">
    <property type="component" value="Unassembled WGS sequence"/>
</dbReference>
<dbReference type="EC" id="3.1.1.-" evidence="7"/>
<dbReference type="RefSeq" id="XP_004989826.1">
    <property type="nucleotide sequence ID" value="XM_004989769.1"/>
</dbReference>
<keyword evidence="9" id="KW-1185">Reference proteome</keyword>
<keyword evidence="5 7" id="KW-0443">Lipid metabolism</keyword>
<dbReference type="eggNOG" id="KOG3774">
    <property type="taxonomic scope" value="Eukaryota"/>
</dbReference>
<evidence type="ECO:0000256" key="4">
    <source>
        <dbReference type="ARBA" id="ARBA00022963"/>
    </source>
</evidence>
<dbReference type="EMBL" id="GL832981">
    <property type="protein sequence ID" value="EGD78150.1"/>
    <property type="molecule type" value="Genomic_DNA"/>
</dbReference>
<proteinExistence type="inferred from homology"/>